<reference evidence="1 2" key="1">
    <citation type="submission" date="2020-08" db="EMBL/GenBank/DDBJ databases">
        <authorList>
            <person name="Koutsovoulos G."/>
            <person name="Danchin GJ E."/>
        </authorList>
    </citation>
    <scope>NUCLEOTIDE SEQUENCE [LARGE SCALE GENOMIC DNA]</scope>
</reference>
<protein>
    <submittedName>
        <fullName evidence="1">Uncharacterized protein</fullName>
    </submittedName>
</protein>
<gene>
    <name evidence="1" type="ORF">MENT_LOCUS25034</name>
</gene>
<evidence type="ECO:0000313" key="1">
    <source>
        <dbReference type="EMBL" id="CAD2173428.1"/>
    </source>
</evidence>
<sequence>MTNLILYRMIPKSLKSVENISSLKIPLVRLKINKEAIDIIENSNLHNMY</sequence>
<accession>A0A6V7VGC8</accession>
<proteinExistence type="predicted"/>
<name>A0A6V7VGC8_MELEN</name>
<dbReference type="Proteomes" id="UP000580250">
    <property type="component" value="Unassembled WGS sequence"/>
</dbReference>
<dbReference type="AlphaFoldDB" id="A0A6V7VGC8"/>
<organism evidence="1 2">
    <name type="scientific">Meloidogyne enterolobii</name>
    <name type="common">Root-knot nematode worm</name>
    <name type="synonym">Meloidogyne mayaguensis</name>
    <dbReference type="NCBI Taxonomy" id="390850"/>
    <lineage>
        <taxon>Eukaryota</taxon>
        <taxon>Metazoa</taxon>
        <taxon>Ecdysozoa</taxon>
        <taxon>Nematoda</taxon>
        <taxon>Chromadorea</taxon>
        <taxon>Rhabditida</taxon>
        <taxon>Tylenchina</taxon>
        <taxon>Tylenchomorpha</taxon>
        <taxon>Tylenchoidea</taxon>
        <taxon>Meloidogynidae</taxon>
        <taxon>Meloidogyninae</taxon>
        <taxon>Meloidogyne</taxon>
    </lineage>
</organism>
<dbReference type="EMBL" id="CAJEWN010000217">
    <property type="protein sequence ID" value="CAD2173428.1"/>
    <property type="molecule type" value="Genomic_DNA"/>
</dbReference>
<evidence type="ECO:0000313" key="2">
    <source>
        <dbReference type="Proteomes" id="UP000580250"/>
    </source>
</evidence>
<comment type="caution">
    <text evidence="1">The sequence shown here is derived from an EMBL/GenBank/DDBJ whole genome shotgun (WGS) entry which is preliminary data.</text>
</comment>